<feature type="domain" description="Thioredoxin" evidence="10">
    <location>
        <begin position="1"/>
        <end position="107"/>
    </location>
</feature>
<evidence type="ECO:0000256" key="5">
    <source>
        <dbReference type="ARBA" id="ARBA00023284"/>
    </source>
</evidence>
<sequence>MSLTLLDTTNFESEVEQASIPVVIDVFATWCPPCKIMDPILEDLAKEFAGRYKFVKINVDQSRELAIKFGVTTIPTFLFFKDGQLKGRQTGAMTKDEFKKVISDHLG</sequence>
<dbReference type="SUPFAM" id="SSF52833">
    <property type="entry name" value="Thioredoxin-like"/>
    <property type="match status" value="1"/>
</dbReference>
<dbReference type="STRING" id="1306947.J120_02485"/>
<feature type="active site" description="Nucleophile" evidence="8">
    <location>
        <position position="31"/>
    </location>
</feature>
<dbReference type="GO" id="GO:0005829">
    <property type="term" value="C:cytosol"/>
    <property type="evidence" value="ECO:0007669"/>
    <property type="project" value="TreeGrafter"/>
</dbReference>
<protein>
    <recommendedName>
        <fullName evidence="6 7">Thioredoxin</fullName>
    </recommendedName>
</protein>
<feature type="active site" description="Nucleophile" evidence="8">
    <location>
        <position position="34"/>
    </location>
</feature>
<evidence type="ECO:0000313" key="11">
    <source>
        <dbReference type="EMBL" id="KIX85185.1"/>
    </source>
</evidence>
<evidence type="ECO:0000256" key="6">
    <source>
        <dbReference type="NCBIfam" id="TIGR01068"/>
    </source>
</evidence>
<comment type="caution">
    <text evidence="11">The sequence shown here is derived from an EMBL/GenBank/DDBJ whole genome shotgun (WGS) entry which is preliminary data.</text>
</comment>
<dbReference type="Gene3D" id="3.40.30.10">
    <property type="entry name" value="Glutaredoxin"/>
    <property type="match status" value="1"/>
</dbReference>
<keyword evidence="4 9" id="KW-1015">Disulfide bond</keyword>
<keyword evidence="3" id="KW-0249">Electron transport</keyword>
<dbReference type="PANTHER" id="PTHR45663:SF11">
    <property type="entry name" value="GEO12009P1"/>
    <property type="match status" value="1"/>
</dbReference>
<name>A0A0D2I1Y3_9BACT</name>
<feature type="disulfide bond" description="Redox-active" evidence="9">
    <location>
        <begin position="31"/>
        <end position="34"/>
    </location>
</feature>
<dbReference type="Proteomes" id="UP000032214">
    <property type="component" value="Unassembled WGS sequence"/>
</dbReference>
<dbReference type="InterPro" id="IPR036249">
    <property type="entry name" value="Thioredoxin-like_sf"/>
</dbReference>
<dbReference type="FunFam" id="3.40.30.10:FF:000001">
    <property type="entry name" value="Thioredoxin"/>
    <property type="match status" value="1"/>
</dbReference>
<dbReference type="CDD" id="cd02947">
    <property type="entry name" value="TRX_family"/>
    <property type="match status" value="1"/>
</dbReference>
<proteinExistence type="inferred from homology"/>
<evidence type="ECO:0000256" key="7">
    <source>
        <dbReference type="PIRNR" id="PIRNR000077"/>
    </source>
</evidence>
<dbReference type="PRINTS" id="PR00421">
    <property type="entry name" value="THIOREDOXIN"/>
</dbReference>
<keyword evidence="5 9" id="KW-0676">Redox-active center</keyword>
<keyword evidence="2" id="KW-0813">Transport</keyword>
<dbReference type="PROSITE" id="PS00194">
    <property type="entry name" value="THIOREDOXIN_1"/>
    <property type="match status" value="1"/>
</dbReference>
<feature type="site" description="Contributes to redox potential value" evidence="8">
    <location>
        <position position="33"/>
    </location>
</feature>
<reference evidence="11 12" key="1">
    <citation type="journal article" date="2013" name="Proc. Natl. Acad. Sci. U.S.A.">
        <title>Candidate phylum TM6 genome recovered from a hospital sink biofilm provides genomic insights into this uncultivated phylum.</title>
        <authorList>
            <person name="McLean J.S."/>
            <person name="Lombardo M.J."/>
            <person name="Badger J.H."/>
            <person name="Edlund A."/>
            <person name="Novotny M."/>
            <person name="Yee-Greenbaum J."/>
            <person name="Vyahhi N."/>
            <person name="Hall A.P."/>
            <person name="Yang Y."/>
            <person name="Dupont C.L."/>
            <person name="Ziegler M.G."/>
            <person name="Chitsaz H."/>
            <person name="Allen A.E."/>
            <person name="Yooseph S."/>
            <person name="Tesler G."/>
            <person name="Pevzner P.A."/>
            <person name="Friedman R.M."/>
            <person name="Nealson K.H."/>
            <person name="Venter J.C."/>
            <person name="Lasken R.S."/>
        </authorList>
    </citation>
    <scope>NUCLEOTIDE SEQUENCE [LARGE SCALE GENOMIC DNA]</scope>
    <source>
        <strain evidence="11 12">TM6SC1</strain>
    </source>
</reference>
<evidence type="ECO:0000256" key="1">
    <source>
        <dbReference type="ARBA" id="ARBA00008987"/>
    </source>
</evidence>
<evidence type="ECO:0000256" key="8">
    <source>
        <dbReference type="PIRSR" id="PIRSR000077-1"/>
    </source>
</evidence>
<feature type="site" description="Contributes to redox potential value" evidence="8">
    <location>
        <position position="32"/>
    </location>
</feature>
<dbReference type="InterPro" id="IPR005746">
    <property type="entry name" value="Thioredoxin"/>
</dbReference>
<evidence type="ECO:0000256" key="3">
    <source>
        <dbReference type="ARBA" id="ARBA00022982"/>
    </source>
</evidence>
<dbReference type="Pfam" id="PF00085">
    <property type="entry name" value="Thioredoxin"/>
    <property type="match status" value="1"/>
</dbReference>
<dbReference type="GO" id="GO:0045454">
    <property type="term" value="P:cell redox homeostasis"/>
    <property type="evidence" value="ECO:0007669"/>
    <property type="project" value="TreeGrafter"/>
</dbReference>
<dbReference type="PIRSF" id="PIRSF000077">
    <property type="entry name" value="Thioredoxin"/>
    <property type="match status" value="1"/>
</dbReference>
<evidence type="ECO:0000259" key="10">
    <source>
        <dbReference type="PROSITE" id="PS51352"/>
    </source>
</evidence>
<keyword evidence="12" id="KW-1185">Reference proteome</keyword>
<dbReference type="EMBL" id="ARQD01000002">
    <property type="protein sequence ID" value="KIX85185.1"/>
    <property type="molecule type" value="Genomic_DNA"/>
</dbReference>
<dbReference type="eggNOG" id="COG3118">
    <property type="taxonomic scope" value="Bacteria"/>
</dbReference>
<dbReference type="PROSITE" id="PS51352">
    <property type="entry name" value="THIOREDOXIN_2"/>
    <property type="match status" value="1"/>
</dbReference>
<dbReference type="GO" id="GO:0015035">
    <property type="term" value="F:protein-disulfide reductase activity"/>
    <property type="evidence" value="ECO:0007669"/>
    <property type="project" value="UniProtKB-UniRule"/>
</dbReference>
<accession>A0A0D2I1Y3</accession>
<gene>
    <name evidence="11" type="ORF">J120_02485</name>
</gene>
<feature type="site" description="Deprotonates C-terminal active site Cys" evidence="8">
    <location>
        <position position="25"/>
    </location>
</feature>
<organism evidence="11 12">
    <name type="scientific">candidate division TM6 bacterium JCVI TM6SC1</name>
    <dbReference type="NCBI Taxonomy" id="1306947"/>
    <lineage>
        <taxon>Bacteria</taxon>
        <taxon>Candidatus Babelota</taxon>
        <taxon>Vermiphilus</taxon>
    </lineage>
</organism>
<evidence type="ECO:0000256" key="2">
    <source>
        <dbReference type="ARBA" id="ARBA00022448"/>
    </source>
</evidence>
<evidence type="ECO:0000256" key="4">
    <source>
        <dbReference type="ARBA" id="ARBA00023157"/>
    </source>
</evidence>
<dbReference type="InterPro" id="IPR017937">
    <property type="entry name" value="Thioredoxin_CS"/>
</dbReference>
<dbReference type="NCBIfam" id="TIGR01068">
    <property type="entry name" value="thioredoxin"/>
    <property type="match status" value="1"/>
</dbReference>
<evidence type="ECO:0000313" key="12">
    <source>
        <dbReference type="Proteomes" id="UP000032214"/>
    </source>
</evidence>
<dbReference type="AlphaFoldDB" id="A0A0D2I1Y3"/>
<evidence type="ECO:0000256" key="9">
    <source>
        <dbReference type="PIRSR" id="PIRSR000077-4"/>
    </source>
</evidence>
<dbReference type="PANTHER" id="PTHR45663">
    <property type="entry name" value="GEO12009P1"/>
    <property type="match status" value="1"/>
</dbReference>
<comment type="similarity">
    <text evidence="1 7">Belongs to the thioredoxin family.</text>
</comment>
<dbReference type="InterPro" id="IPR013766">
    <property type="entry name" value="Thioredoxin_domain"/>
</dbReference>